<evidence type="ECO:0008006" key="4">
    <source>
        <dbReference type="Google" id="ProtNLM"/>
    </source>
</evidence>
<evidence type="ECO:0000313" key="2">
    <source>
        <dbReference type="EMBL" id="WIM71083.1"/>
    </source>
</evidence>
<keyword evidence="3" id="KW-1185">Reference proteome</keyword>
<evidence type="ECO:0000256" key="1">
    <source>
        <dbReference type="SAM" id="SignalP"/>
    </source>
</evidence>
<sequence>MARIRRRILTAATTAVATVALAGAVITAPASAQTIPSEVGTSVQNHLSSEGMNPLREVLLRILGVVFVLSWSSSG</sequence>
<protein>
    <recommendedName>
        <fullName evidence="4">Secreted protein</fullName>
    </recommendedName>
</protein>
<dbReference type="InterPro" id="IPR006311">
    <property type="entry name" value="TAT_signal"/>
</dbReference>
<keyword evidence="1" id="KW-0732">Signal</keyword>
<dbReference type="RefSeq" id="WP_284875658.1">
    <property type="nucleotide sequence ID" value="NZ_CP126970.1"/>
</dbReference>
<evidence type="ECO:0000313" key="3">
    <source>
        <dbReference type="Proteomes" id="UP001238805"/>
    </source>
</evidence>
<gene>
    <name evidence="2" type="ORF">QP029_04560</name>
</gene>
<proteinExistence type="predicted"/>
<accession>A0ABY8VNI4</accession>
<dbReference type="EMBL" id="CP126970">
    <property type="protein sequence ID" value="WIM71083.1"/>
    <property type="molecule type" value="Genomic_DNA"/>
</dbReference>
<reference evidence="2 3" key="1">
    <citation type="submission" date="2023-05" db="EMBL/GenBank/DDBJ databases">
        <title>Corynebacterium suedekumii sp. nov. and Corynebacterium breve sp. nov. isolated from raw cow's milk.</title>
        <authorList>
            <person name="Baer M.K."/>
            <person name="Mehl L."/>
            <person name="Hellmuth R."/>
            <person name="Marke G."/>
            <person name="Lipski A."/>
        </authorList>
    </citation>
    <scope>NUCLEOTIDE SEQUENCE [LARGE SCALE GENOMIC DNA]</scope>
    <source>
        <strain evidence="2 3">LM112</strain>
    </source>
</reference>
<name>A0ABY8VNI4_9CORY</name>
<feature type="signal peptide" evidence="1">
    <location>
        <begin position="1"/>
        <end position="32"/>
    </location>
</feature>
<dbReference type="Proteomes" id="UP001238805">
    <property type="component" value="Chromosome"/>
</dbReference>
<organism evidence="2 3">
    <name type="scientific">Corynebacterium suedekumii</name>
    <dbReference type="NCBI Taxonomy" id="3049801"/>
    <lineage>
        <taxon>Bacteria</taxon>
        <taxon>Bacillati</taxon>
        <taxon>Actinomycetota</taxon>
        <taxon>Actinomycetes</taxon>
        <taxon>Mycobacteriales</taxon>
        <taxon>Corynebacteriaceae</taxon>
        <taxon>Corynebacterium</taxon>
    </lineage>
</organism>
<dbReference type="PROSITE" id="PS51318">
    <property type="entry name" value="TAT"/>
    <property type="match status" value="1"/>
</dbReference>
<feature type="chain" id="PRO_5046448359" description="Secreted protein" evidence="1">
    <location>
        <begin position="33"/>
        <end position="75"/>
    </location>
</feature>